<name>A0A830EY54_9EURY</name>
<dbReference type="EMBL" id="BMPF01000001">
    <property type="protein sequence ID" value="GGL21643.1"/>
    <property type="molecule type" value="Genomic_DNA"/>
</dbReference>
<gene>
    <name evidence="2" type="ORF">GCM10009037_01200</name>
</gene>
<feature type="transmembrane region" description="Helical" evidence="1">
    <location>
        <begin position="154"/>
        <end position="174"/>
    </location>
</feature>
<dbReference type="RefSeq" id="WP_188876528.1">
    <property type="nucleotide sequence ID" value="NZ_BMPF01000001.1"/>
</dbReference>
<evidence type="ECO:0000256" key="1">
    <source>
        <dbReference type="SAM" id="Phobius"/>
    </source>
</evidence>
<feature type="transmembrane region" description="Helical" evidence="1">
    <location>
        <begin position="24"/>
        <end position="42"/>
    </location>
</feature>
<protein>
    <submittedName>
        <fullName evidence="2">Uncharacterized protein</fullName>
    </submittedName>
</protein>
<sequence length="202" mass="21240">MSDFWVGYLWGRGSGDGPSLPPEIALLFGGLLVFVGVLYLLRDVFNAIAGVTQAHPVLSLLVVGVAAVGIGELVAVNEDLDVEEKVSGTGALVLVLFGVFWVLGVLSGASSLDNASWPVQAVMMVLSLVIVCGFLYMLVSLLRYRCQTPRGRAVRAASVVLFAWWGWISLFSLPTPDVPFVGATACLVVGTVSTLATGVVEA</sequence>
<dbReference type="AlphaFoldDB" id="A0A830EY54"/>
<keyword evidence="1" id="KW-1133">Transmembrane helix</keyword>
<feature type="transmembrane region" description="Helical" evidence="1">
    <location>
        <begin position="121"/>
        <end position="142"/>
    </location>
</feature>
<proteinExistence type="predicted"/>
<keyword evidence="3" id="KW-1185">Reference proteome</keyword>
<organism evidence="2 3">
    <name type="scientific">Halarchaeum grantii</name>
    <dbReference type="NCBI Taxonomy" id="1193105"/>
    <lineage>
        <taxon>Archaea</taxon>
        <taxon>Methanobacteriati</taxon>
        <taxon>Methanobacteriota</taxon>
        <taxon>Stenosarchaea group</taxon>
        <taxon>Halobacteria</taxon>
        <taxon>Halobacteriales</taxon>
        <taxon>Halobacteriaceae</taxon>
    </lineage>
</organism>
<accession>A0A830EY54</accession>
<evidence type="ECO:0000313" key="3">
    <source>
        <dbReference type="Proteomes" id="UP000628840"/>
    </source>
</evidence>
<keyword evidence="1" id="KW-0812">Transmembrane</keyword>
<keyword evidence="1" id="KW-0472">Membrane</keyword>
<reference evidence="2 3" key="1">
    <citation type="journal article" date="2019" name="Int. J. Syst. Evol. Microbiol.">
        <title>The Global Catalogue of Microorganisms (GCM) 10K type strain sequencing project: providing services to taxonomists for standard genome sequencing and annotation.</title>
        <authorList>
            <consortium name="The Broad Institute Genomics Platform"/>
            <consortium name="The Broad Institute Genome Sequencing Center for Infectious Disease"/>
            <person name="Wu L."/>
            <person name="Ma J."/>
        </authorList>
    </citation>
    <scope>NUCLEOTIDE SEQUENCE [LARGE SCALE GENOMIC DNA]</scope>
    <source>
        <strain evidence="2 3">JCM 19585</strain>
    </source>
</reference>
<evidence type="ECO:0000313" key="2">
    <source>
        <dbReference type="EMBL" id="GGL21643.1"/>
    </source>
</evidence>
<dbReference type="OrthoDB" id="381665at2157"/>
<feature type="transmembrane region" description="Helical" evidence="1">
    <location>
        <begin position="88"/>
        <end position="109"/>
    </location>
</feature>
<comment type="caution">
    <text evidence="2">The sequence shown here is derived from an EMBL/GenBank/DDBJ whole genome shotgun (WGS) entry which is preliminary data.</text>
</comment>
<feature type="transmembrane region" description="Helical" evidence="1">
    <location>
        <begin position="180"/>
        <end position="200"/>
    </location>
</feature>
<dbReference type="Proteomes" id="UP000628840">
    <property type="component" value="Unassembled WGS sequence"/>
</dbReference>